<dbReference type="SUPFAM" id="SSF55811">
    <property type="entry name" value="Nudix"/>
    <property type="match status" value="1"/>
</dbReference>
<dbReference type="Proteomes" id="UP000658225">
    <property type="component" value="Unassembled WGS sequence"/>
</dbReference>
<comment type="cofactor">
    <cofactor evidence="1">
        <name>Mg(2+)</name>
        <dbReference type="ChEBI" id="CHEBI:18420"/>
    </cofactor>
</comment>
<protein>
    <submittedName>
        <fullName evidence="4">8-oxo-dGTP pyrophosphatase MutT (NUDIX family)</fullName>
    </submittedName>
</protein>
<sequence length="106" mass="12221">MELGETFEQTAKRETFEETGLLVDELQLFGLYSGESCFATYPNGDQVYSVQIIFHADTFSGELKQDGEESKEHRFFGRNELPANLNPRQQAFIQDWAHEKKRPIMG</sequence>
<dbReference type="PANTHER" id="PTHR43046:SF2">
    <property type="entry name" value="8-OXO-DGTP DIPHOSPHATASE-RELATED"/>
    <property type="match status" value="1"/>
</dbReference>
<feature type="domain" description="Nudix hydrolase" evidence="3">
    <location>
        <begin position="1"/>
        <end position="99"/>
    </location>
</feature>
<proteinExistence type="predicted"/>
<organism evidence="4 5">
    <name type="scientific">Sporosarcina limicola</name>
    <dbReference type="NCBI Taxonomy" id="34101"/>
    <lineage>
        <taxon>Bacteria</taxon>
        <taxon>Bacillati</taxon>
        <taxon>Bacillota</taxon>
        <taxon>Bacilli</taxon>
        <taxon>Bacillales</taxon>
        <taxon>Caryophanaceae</taxon>
        <taxon>Sporosarcina</taxon>
    </lineage>
</organism>
<accession>A0A927MH05</accession>
<dbReference type="PROSITE" id="PS51462">
    <property type="entry name" value="NUDIX"/>
    <property type="match status" value="1"/>
</dbReference>
<dbReference type="AlphaFoldDB" id="A0A927MH05"/>
<dbReference type="Gene3D" id="3.90.79.10">
    <property type="entry name" value="Nucleoside Triphosphate Pyrophosphohydrolase"/>
    <property type="match status" value="1"/>
</dbReference>
<name>A0A927MH05_9BACL</name>
<dbReference type="InterPro" id="IPR015797">
    <property type="entry name" value="NUDIX_hydrolase-like_dom_sf"/>
</dbReference>
<keyword evidence="2" id="KW-0378">Hydrolase</keyword>
<dbReference type="GO" id="GO:0016787">
    <property type="term" value="F:hydrolase activity"/>
    <property type="evidence" value="ECO:0007669"/>
    <property type="project" value="UniProtKB-KW"/>
</dbReference>
<dbReference type="Pfam" id="PF00293">
    <property type="entry name" value="NUDIX"/>
    <property type="match status" value="1"/>
</dbReference>
<dbReference type="InterPro" id="IPR000086">
    <property type="entry name" value="NUDIX_hydrolase_dom"/>
</dbReference>
<gene>
    <name evidence="4" type="ORF">H4683_000051</name>
</gene>
<dbReference type="PANTHER" id="PTHR43046">
    <property type="entry name" value="GDP-MANNOSE MANNOSYL HYDROLASE"/>
    <property type="match status" value="1"/>
</dbReference>
<evidence type="ECO:0000256" key="1">
    <source>
        <dbReference type="ARBA" id="ARBA00001946"/>
    </source>
</evidence>
<evidence type="ECO:0000313" key="5">
    <source>
        <dbReference type="Proteomes" id="UP000658225"/>
    </source>
</evidence>
<evidence type="ECO:0000313" key="4">
    <source>
        <dbReference type="EMBL" id="MBE1552982.1"/>
    </source>
</evidence>
<dbReference type="RefSeq" id="WP_338062364.1">
    <property type="nucleotide sequence ID" value="NZ_JADBEL010000001.1"/>
</dbReference>
<comment type="caution">
    <text evidence="4">The sequence shown here is derived from an EMBL/GenBank/DDBJ whole genome shotgun (WGS) entry which is preliminary data.</text>
</comment>
<evidence type="ECO:0000259" key="3">
    <source>
        <dbReference type="PROSITE" id="PS51462"/>
    </source>
</evidence>
<dbReference type="EMBL" id="JADBEL010000001">
    <property type="protein sequence ID" value="MBE1552982.1"/>
    <property type="molecule type" value="Genomic_DNA"/>
</dbReference>
<evidence type="ECO:0000256" key="2">
    <source>
        <dbReference type="ARBA" id="ARBA00022801"/>
    </source>
</evidence>
<reference evidence="4" key="1">
    <citation type="submission" date="2020-10" db="EMBL/GenBank/DDBJ databases">
        <title>Genomic Encyclopedia of Type Strains, Phase IV (KMG-IV): sequencing the most valuable type-strain genomes for metagenomic binning, comparative biology and taxonomic classification.</title>
        <authorList>
            <person name="Goeker M."/>
        </authorList>
    </citation>
    <scope>NUCLEOTIDE SEQUENCE</scope>
    <source>
        <strain evidence="4">DSM 13886</strain>
    </source>
</reference>
<keyword evidence="5" id="KW-1185">Reference proteome</keyword>